<comment type="catalytic activity">
    <reaction evidence="13">
        <text>a triacylglycerol + H2O = a diacylglycerol + a fatty acid + H(+)</text>
        <dbReference type="Rhea" id="RHEA:12044"/>
        <dbReference type="ChEBI" id="CHEBI:15377"/>
        <dbReference type="ChEBI" id="CHEBI:15378"/>
        <dbReference type="ChEBI" id="CHEBI:17855"/>
        <dbReference type="ChEBI" id="CHEBI:18035"/>
        <dbReference type="ChEBI" id="CHEBI:28868"/>
        <dbReference type="EC" id="3.1.1.3"/>
    </reaction>
    <physiologicalReaction direction="left-to-right" evidence="13">
        <dbReference type="Rhea" id="RHEA:12045"/>
    </physiologicalReaction>
</comment>
<comment type="catalytic activity">
    <reaction evidence="15">
        <text>a 1,2-diacyl-sn-glycero-3-phosphocholine + H2O = a 1-acyl-sn-glycero-3-phosphocholine + a fatty acid + H(+)</text>
        <dbReference type="Rhea" id="RHEA:15801"/>
        <dbReference type="ChEBI" id="CHEBI:15377"/>
        <dbReference type="ChEBI" id="CHEBI:15378"/>
        <dbReference type="ChEBI" id="CHEBI:28868"/>
        <dbReference type="ChEBI" id="CHEBI:57643"/>
        <dbReference type="ChEBI" id="CHEBI:58168"/>
        <dbReference type="EC" id="3.1.1.4"/>
    </reaction>
    <physiologicalReaction direction="left-to-right" evidence="15">
        <dbReference type="Rhea" id="RHEA:15802"/>
    </physiologicalReaction>
</comment>
<comment type="catalytic activity">
    <reaction evidence="14">
        <text>1-hexadecanoyl-2-(9Z,12Z-octadecadienoyl)-sn-glycero-3-phosphocholine + H2O = (9Z,12Z)-octadecadienoate + 1-hexadecanoyl-sn-glycero-3-phosphocholine + H(+)</text>
        <dbReference type="Rhea" id="RHEA:40811"/>
        <dbReference type="ChEBI" id="CHEBI:15377"/>
        <dbReference type="ChEBI" id="CHEBI:15378"/>
        <dbReference type="ChEBI" id="CHEBI:30245"/>
        <dbReference type="ChEBI" id="CHEBI:72998"/>
        <dbReference type="ChEBI" id="CHEBI:73002"/>
    </reaction>
    <physiologicalReaction direction="left-to-right" evidence="14">
        <dbReference type="Rhea" id="RHEA:40812"/>
    </physiologicalReaction>
</comment>
<keyword evidence="4" id="KW-1003">Cell membrane</keyword>
<evidence type="ECO:0000256" key="18">
    <source>
        <dbReference type="ARBA" id="ARBA00031485"/>
    </source>
</evidence>
<dbReference type="OrthoDB" id="10265800at2759"/>
<dbReference type="GO" id="GO:0006644">
    <property type="term" value="P:phospholipid metabolic process"/>
    <property type="evidence" value="ECO:0007669"/>
    <property type="project" value="TreeGrafter"/>
</dbReference>
<dbReference type="EMBL" id="MRZV01000186">
    <property type="protein sequence ID" value="PIK56148.1"/>
    <property type="molecule type" value="Genomic_DNA"/>
</dbReference>
<name>A0A2G8L7C4_STIJA</name>
<evidence type="ECO:0000256" key="33">
    <source>
        <dbReference type="ARBA" id="ARBA00048454"/>
    </source>
</evidence>
<evidence type="ECO:0000256" key="7">
    <source>
        <dbReference type="ARBA" id="ARBA00022737"/>
    </source>
</evidence>
<organism evidence="44 45">
    <name type="scientific">Stichopus japonicus</name>
    <name type="common">Sea cucumber</name>
    <dbReference type="NCBI Taxonomy" id="307972"/>
    <lineage>
        <taxon>Eukaryota</taxon>
        <taxon>Metazoa</taxon>
        <taxon>Echinodermata</taxon>
        <taxon>Eleutherozoa</taxon>
        <taxon>Echinozoa</taxon>
        <taxon>Holothuroidea</taxon>
        <taxon>Aspidochirotacea</taxon>
        <taxon>Aspidochirotida</taxon>
        <taxon>Stichopodidae</taxon>
        <taxon>Apostichopus</taxon>
    </lineage>
</organism>
<evidence type="ECO:0000256" key="42">
    <source>
        <dbReference type="ARBA" id="ARBA00049461"/>
    </source>
</evidence>
<evidence type="ECO:0000256" key="10">
    <source>
        <dbReference type="ARBA" id="ARBA00023098"/>
    </source>
</evidence>
<evidence type="ECO:0000256" key="34">
    <source>
        <dbReference type="ARBA" id="ARBA00048613"/>
    </source>
</evidence>
<keyword evidence="12" id="KW-0325">Glycoprotein</keyword>
<evidence type="ECO:0000256" key="15">
    <source>
        <dbReference type="ARBA" id="ARBA00023422"/>
    </source>
</evidence>
<evidence type="ECO:0000256" key="26">
    <source>
        <dbReference type="ARBA" id="ARBA00048015"/>
    </source>
</evidence>
<feature type="chain" id="PRO_5013715063" description="Phospholipase B1, membrane-associated" evidence="43">
    <location>
        <begin position="19"/>
        <end position="388"/>
    </location>
</feature>
<comment type="catalytic activity">
    <reaction evidence="27">
        <text>a 1-O-alkyl-2-acyl-sn-glycero-3-phosphocholine + H2O = a 1-O-alkyl-sn-glycero-3-phosphocholine + a fatty acid + H(+)</text>
        <dbReference type="Rhea" id="RHEA:36231"/>
        <dbReference type="ChEBI" id="CHEBI:15377"/>
        <dbReference type="ChEBI" id="CHEBI:15378"/>
        <dbReference type="ChEBI" id="CHEBI:28868"/>
        <dbReference type="ChEBI" id="CHEBI:30909"/>
        <dbReference type="ChEBI" id="CHEBI:36702"/>
        <dbReference type="EC" id="3.1.1.4"/>
    </reaction>
    <physiologicalReaction direction="left-to-right" evidence="27">
        <dbReference type="Rhea" id="RHEA:36232"/>
    </physiologicalReaction>
</comment>
<keyword evidence="11" id="KW-0472">Membrane</keyword>
<evidence type="ECO:0000256" key="19">
    <source>
        <dbReference type="ARBA" id="ARBA00033022"/>
    </source>
</evidence>
<comment type="catalytic activity">
    <reaction evidence="26">
        <text>1-hexadecanoyl-2-(9Z-octadecenoyl)-sn-glycero-3-phospho-(1'-sn-glycerol) + H2O = 1-hexadecanoyl-sn-glycero-3-phospho-(1'-sn-glycerol) + (9Z)-octadecenoate + H(+)</text>
        <dbReference type="Rhea" id="RHEA:40919"/>
        <dbReference type="ChEBI" id="CHEBI:15377"/>
        <dbReference type="ChEBI" id="CHEBI:15378"/>
        <dbReference type="ChEBI" id="CHEBI:30823"/>
        <dbReference type="ChEBI" id="CHEBI:72841"/>
        <dbReference type="ChEBI" id="CHEBI:75158"/>
    </reaction>
    <physiologicalReaction direction="left-to-right" evidence="26">
        <dbReference type="Rhea" id="RHEA:40920"/>
    </physiologicalReaction>
</comment>
<evidence type="ECO:0000256" key="43">
    <source>
        <dbReference type="SAM" id="SignalP"/>
    </source>
</evidence>
<comment type="catalytic activity">
    <reaction evidence="32">
        <text>1,2,3-tri-(9Z-octadecenoyl)-glycerol + H2O = di-(9Z)-octadecenoylglycerol + (9Z)-octadecenoate + H(+)</text>
        <dbReference type="Rhea" id="RHEA:38575"/>
        <dbReference type="ChEBI" id="CHEBI:15377"/>
        <dbReference type="ChEBI" id="CHEBI:15378"/>
        <dbReference type="ChEBI" id="CHEBI:30823"/>
        <dbReference type="ChEBI" id="CHEBI:53753"/>
        <dbReference type="ChEBI" id="CHEBI:75945"/>
    </reaction>
    <physiologicalReaction direction="left-to-right" evidence="32">
        <dbReference type="Rhea" id="RHEA:38576"/>
    </physiologicalReaction>
</comment>
<comment type="catalytic activity">
    <reaction evidence="29">
        <text>1,2-dihexadecanoyl-sn-glycero-3-phosphocholine + H2O = 1-hexadecanoyl-sn-glycero-3-phosphocholine + hexadecanoate + H(+)</text>
        <dbReference type="Rhea" id="RHEA:41223"/>
        <dbReference type="ChEBI" id="CHEBI:7896"/>
        <dbReference type="ChEBI" id="CHEBI:15377"/>
        <dbReference type="ChEBI" id="CHEBI:15378"/>
        <dbReference type="ChEBI" id="CHEBI:72998"/>
        <dbReference type="ChEBI" id="CHEBI:72999"/>
    </reaction>
    <physiologicalReaction direction="left-to-right" evidence="29">
        <dbReference type="Rhea" id="RHEA:41224"/>
    </physiologicalReaction>
</comment>
<evidence type="ECO:0000256" key="11">
    <source>
        <dbReference type="ARBA" id="ARBA00023136"/>
    </source>
</evidence>
<dbReference type="Gene3D" id="3.40.50.1110">
    <property type="entry name" value="SGNH hydrolase"/>
    <property type="match status" value="1"/>
</dbReference>
<dbReference type="InterPro" id="IPR036514">
    <property type="entry name" value="SGNH_hydro_sf"/>
</dbReference>
<evidence type="ECO:0000256" key="1">
    <source>
        <dbReference type="ARBA" id="ARBA00004247"/>
    </source>
</evidence>
<evidence type="ECO:0000256" key="41">
    <source>
        <dbReference type="ARBA" id="ARBA00049372"/>
    </source>
</evidence>
<dbReference type="GO" id="GO:0031526">
    <property type="term" value="C:brush border membrane"/>
    <property type="evidence" value="ECO:0007669"/>
    <property type="project" value="TreeGrafter"/>
</dbReference>
<keyword evidence="7" id="KW-0677">Repeat</keyword>
<dbReference type="Proteomes" id="UP000230750">
    <property type="component" value="Unassembled WGS sequence"/>
</dbReference>
<dbReference type="PANTHER" id="PTHR21325:SF31">
    <property type="entry name" value="GH22081P-RELATED"/>
    <property type="match status" value="1"/>
</dbReference>
<keyword evidence="8" id="KW-0378">Hydrolase</keyword>
<evidence type="ECO:0000313" key="44">
    <source>
        <dbReference type="EMBL" id="PIK56148.1"/>
    </source>
</evidence>
<dbReference type="GO" id="GO:0004806">
    <property type="term" value="F:triacylglycerol lipase activity"/>
    <property type="evidence" value="ECO:0007669"/>
    <property type="project" value="UniProtKB-EC"/>
</dbReference>
<evidence type="ECO:0000256" key="21">
    <source>
        <dbReference type="ARBA" id="ARBA00047324"/>
    </source>
</evidence>
<evidence type="ECO:0000256" key="28">
    <source>
        <dbReference type="ARBA" id="ARBA00048058"/>
    </source>
</evidence>
<accession>A0A2G8L7C4</accession>
<evidence type="ECO:0000256" key="40">
    <source>
        <dbReference type="ARBA" id="ARBA00049363"/>
    </source>
</evidence>
<comment type="catalytic activity">
    <reaction evidence="33">
        <text>a 1-acyl-sn-glycero-3-phosphocholine + H2O = sn-glycerol 3-phosphocholine + a fatty acid + H(+)</text>
        <dbReference type="Rhea" id="RHEA:15177"/>
        <dbReference type="ChEBI" id="CHEBI:15377"/>
        <dbReference type="ChEBI" id="CHEBI:15378"/>
        <dbReference type="ChEBI" id="CHEBI:16870"/>
        <dbReference type="ChEBI" id="CHEBI:28868"/>
        <dbReference type="ChEBI" id="CHEBI:58168"/>
        <dbReference type="EC" id="3.1.1.5"/>
    </reaction>
    <physiologicalReaction direction="left-to-right" evidence="33">
        <dbReference type="Rhea" id="RHEA:15178"/>
    </physiologicalReaction>
</comment>
<evidence type="ECO:0000256" key="35">
    <source>
        <dbReference type="ARBA" id="ARBA00048656"/>
    </source>
</evidence>
<feature type="non-terminal residue" evidence="44">
    <location>
        <position position="388"/>
    </location>
</feature>
<comment type="catalytic activity">
    <reaction evidence="30">
        <text>1-hexadecanoyl-2-(9Z,12Z-octadecadienoyl)-sn-glycero-3-phosphocholine + H2O = 2-(9Z,12Z-octadecadienoyl)-sn-glycero-3-phosphocholine + hexadecanoate + H(+)</text>
        <dbReference type="Rhea" id="RHEA:40971"/>
        <dbReference type="ChEBI" id="CHEBI:7896"/>
        <dbReference type="ChEBI" id="CHEBI:15377"/>
        <dbReference type="ChEBI" id="CHEBI:15378"/>
        <dbReference type="ChEBI" id="CHEBI:73002"/>
        <dbReference type="ChEBI" id="CHEBI:76084"/>
    </reaction>
    <physiologicalReaction direction="left-to-right" evidence="30">
        <dbReference type="Rhea" id="RHEA:40972"/>
    </physiologicalReaction>
</comment>
<reference evidence="44 45" key="1">
    <citation type="journal article" date="2017" name="PLoS Biol.">
        <title>The sea cucumber genome provides insights into morphological evolution and visceral regeneration.</title>
        <authorList>
            <person name="Zhang X."/>
            <person name="Sun L."/>
            <person name="Yuan J."/>
            <person name="Sun Y."/>
            <person name="Gao Y."/>
            <person name="Zhang L."/>
            <person name="Li S."/>
            <person name="Dai H."/>
            <person name="Hamel J.F."/>
            <person name="Liu C."/>
            <person name="Yu Y."/>
            <person name="Liu S."/>
            <person name="Lin W."/>
            <person name="Guo K."/>
            <person name="Jin S."/>
            <person name="Xu P."/>
            <person name="Storey K.B."/>
            <person name="Huan P."/>
            <person name="Zhang T."/>
            <person name="Zhou Y."/>
            <person name="Zhang J."/>
            <person name="Lin C."/>
            <person name="Li X."/>
            <person name="Xing L."/>
            <person name="Huo D."/>
            <person name="Sun M."/>
            <person name="Wang L."/>
            <person name="Mercier A."/>
            <person name="Li F."/>
            <person name="Yang H."/>
            <person name="Xiang J."/>
        </authorList>
    </citation>
    <scope>NUCLEOTIDE SEQUENCE [LARGE SCALE GENOMIC DNA]</scope>
    <source>
        <strain evidence="44">Shaxun</strain>
        <tissue evidence="44">Muscle</tissue>
    </source>
</reference>
<evidence type="ECO:0000256" key="39">
    <source>
        <dbReference type="ARBA" id="ARBA00048939"/>
    </source>
</evidence>
<comment type="caution">
    <text evidence="44">The sequence shown here is derived from an EMBL/GenBank/DDBJ whole genome shotgun (WGS) entry which is preliminary data.</text>
</comment>
<dbReference type="PANTHER" id="PTHR21325">
    <property type="entry name" value="PHOSPHOLIPASE B, PLB1"/>
    <property type="match status" value="1"/>
</dbReference>
<evidence type="ECO:0000256" key="20">
    <source>
        <dbReference type="ARBA" id="ARBA00045916"/>
    </source>
</evidence>
<comment type="catalytic activity">
    <reaction evidence="31">
        <text>1-octadecanoyl-2-(9Z,12Z)-octadecadienoyl-sn-glycerol + H2O = 1-octadecanoyl-sn-glycerol + (9Z,12Z)-octadecadienoate + H(+)</text>
        <dbReference type="Rhea" id="RHEA:40927"/>
        <dbReference type="ChEBI" id="CHEBI:15377"/>
        <dbReference type="ChEBI" id="CHEBI:15378"/>
        <dbReference type="ChEBI" id="CHEBI:30245"/>
        <dbReference type="ChEBI" id="CHEBI:75550"/>
        <dbReference type="ChEBI" id="CHEBI:77097"/>
    </reaction>
    <physiologicalReaction direction="left-to-right" evidence="31">
        <dbReference type="Rhea" id="RHEA:40928"/>
    </physiologicalReaction>
</comment>
<comment type="catalytic activity">
    <reaction evidence="38">
        <text>1-O-hexadecyl-2-(9Z)-octadecenoyl-sn-glycero-3-phosphocholine + H2O = 1-O-hexadecyl-sn-glycero-3-phosphocholine + (9Z)-octadecenoate + H(+)</text>
        <dbReference type="Rhea" id="RHEA:40915"/>
        <dbReference type="ChEBI" id="CHEBI:15377"/>
        <dbReference type="ChEBI" id="CHEBI:15378"/>
        <dbReference type="ChEBI" id="CHEBI:30823"/>
        <dbReference type="ChEBI" id="CHEBI:34112"/>
        <dbReference type="ChEBI" id="CHEBI:64496"/>
    </reaction>
    <physiologicalReaction direction="left-to-right" evidence="38">
        <dbReference type="Rhea" id="RHEA:40916"/>
    </physiologicalReaction>
</comment>
<evidence type="ECO:0000256" key="2">
    <source>
        <dbReference type="ARBA" id="ARBA00009979"/>
    </source>
</evidence>
<evidence type="ECO:0000313" key="45">
    <source>
        <dbReference type="Proteomes" id="UP000230750"/>
    </source>
</evidence>
<comment type="catalytic activity">
    <reaction evidence="23">
        <text>1-(9Z-octadecenoyl)-glycerol + H2O = glycerol + (9Z)-octadecenoate + H(+)</text>
        <dbReference type="Rhea" id="RHEA:38487"/>
        <dbReference type="ChEBI" id="CHEBI:15377"/>
        <dbReference type="ChEBI" id="CHEBI:15378"/>
        <dbReference type="ChEBI" id="CHEBI:17754"/>
        <dbReference type="ChEBI" id="CHEBI:30823"/>
        <dbReference type="ChEBI" id="CHEBI:75342"/>
    </reaction>
    <physiologicalReaction direction="left-to-right" evidence="23">
        <dbReference type="Rhea" id="RHEA:38488"/>
    </physiologicalReaction>
</comment>
<dbReference type="InterPro" id="IPR035547">
    <property type="entry name" value="Phospholipase_B"/>
</dbReference>
<evidence type="ECO:0000256" key="8">
    <source>
        <dbReference type="ARBA" id="ARBA00022801"/>
    </source>
</evidence>
<comment type="catalytic activity">
    <reaction evidence="35">
        <text>1-hexadecanoyl-sn-glycero-3-phosphocholine + H2O = sn-glycerol 3-phosphocholine + hexadecanoate + H(+)</text>
        <dbReference type="Rhea" id="RHEA:40435"/>
        <dbReference type="ChEBI" id="CHEBI:7896"/>
        <dbReference type="ChEBI" id="CHEBI:15377"/>
        <dbReference type="ChEBI" id="CHEBI:15378"/>
        <dbReference type="ChEBI" id="CHEBI:16870"/>
        <dbReference type="ChEBI" id="CHEBI:72998"/>
    </reaction>
    <physiologicalReaction direction="left-to-right" evidence="35">
        <dbReference type="Rhea" id="RHEA:40436"/>
    </physiologicalReaction>
</comment>
<evidence type="ECO:0000256" key="6">
    <source>
        <dbReference type="ARBA" id="ARBA00022729"/>
    </source>
</evidence>
<protein>
    <recommendedName>
        <fullName evidence="3">Phospholipase B1, membrane-associated</fullName>
    </recommendedName>
    <alternativeName>
        <fullName evidence="16">Lysophospholipase</fullName>
    </alternativeName>
    <alternativeName>
        <fullName evidence="17">Phospholipase A2</fullName>
    </alternativeName>
    <alternativeName>
        <fullName evidence="19">Phospholipase B/lipase</fullName>
    </alternativeName>
    <alternativeName>
        <fullName evidence="18">Triacylglycerol lipase</fullName>
    </alternativeName>
</protein>
<comment type="catalytic activity">
    <reaction evidence="40">
        <text>1,2-dihexadecanoyl-sn-glycero-3-phosphocholine + 2 H2O = sn-glycerol 3-phosphocholine + 2 hexadecanoate + 2 H(+)</text>
        <dbReference type="Rhea" id="RHEA:40975"/>
        <dbReference type="ChEBI" id="CHEBI:7896"/>
        <dbReference type="ChEBI" id="CHEBI:15377"/>
        <dbReference type="ChEBI" id="CHEBI:15378"/>
        <dbReference type="ChEBI" id="CHEBI:16870"/>
        <dbReference type="ChEBI" id="CHEBI:72999"/>
    </reaction>
    <physiologicalReaction direction="left-to-right" evidence="40">
        <dbReference type="Rhea" id="RHEA:40976"/>
    </physiologicalReaction>
</comment>
<comment type="catalytic activity">
    <reaction evidence="34">
        <text>1-hexadecanoyl-2-(9Z-octadecenoyl)-sn-glycero-3-phosphoethanolamine + H2O = 1-hexadecanoyl-sn-glycero-3-phosphoethanolamine + (9Z)-octadecenoate + H(+)</text>
        <dbReference type="Rhea" id="RHEA:40911"/>
        <dbReference type="ChEBI" id="CHEBI:15377"/>
        <dbReference type="ChEBI" id="CHEBI:15378"/>
        <dbReference type="ChEBI" id="CHEBI:30823"/>
        <dbReference type="ChEBI" id="CHEBI:73004"/>
        <dbReference type="ChEBI" id="CHEBI:73007"/>
    </reaction>
    <physiologicalReaction direction="left-to-right" evidence="34">
        <dbReference type="Rhea" id="RHEA:40912"/>
    </physiologicalReaction>
</comment>
<comment type="catalytic activity">
    <reaction evidence="24">
        <text>1-hexadecanoyl-2-(9Z)-octadecenoyl-3-octadecanoyl-sn-glycerol + H2O = 1-hexadecanoyl-2-(9Z-octadecenoyl)-sn-glycerol + octadecanoate + H(+)</text>
        <dbReference type="Rhea" id="RHEA:41111"/>
        <dbReference type="ChEBI" id="CHEBI:15377"/>
        <dbReference type="ChEBI" id="CHEBI:15378"/>
        <dbReference type="ChEBI" id="CHEBI:25629"/>
        <dbReference type="ChEBI" id="CHEBI:75466"/>
        <dbReference type="ChEBI" id="CHEBI:77623"/>
    </reaction>
    <physiologicalReaction direction="left-to-right" evidence="24">
        <dbReference type="Rhea" id="RHEA:41112"/>
    </physiologicalReaction>
</comment>
<evidence type="ECO:0000256" key="17">
    <source>
        <dbReference type="ARBA" id="ARBA00031182"/>
    </source>
</evidence>
<gene>
    <name evidence="44" type="ORF">BSL78_06934</name>
</gene>
<keyword evidence="10" id="KW-0443">Lipid metabolism</keyword>
<dbReference type="AlphaFoldDB" id="A0A2G8L7C4"/>
<comment type="function">
    <text evidence="20">Calcium-independent membrane-associated phospholipase that catalyzes complete diacylation of phospholipids by hydrolyzing both sn-1 and sn-2 fatty acyl chains attached to the glycerol backbone (phospholipase B activity). Has dual phospholipase and lysophospholipase activities toward diacylphospholipids. Preferentially cleaves sn-2 ester bonds over sn-1 bonds. Acts as a lipase toward glycerolipid substrates. Hydrolyzes fatty acyl chains of diacylglycerols with preference for the sn-2 position and of triacylglycerols with not positional selectivity. May also hydrolyze long chain retinyl esters such as retinyl palmitate. May contribute to digestion of dietary phospholipids, glycerolipids and retinoids, facilitating lipid absorption at the brush border.</text>
</comment>
<dbReference type="CDD" id="cd01824">
    <property type="entry name" value="Phospholipase_B_like"/>
    <property type="match status" value="1"/>
</dbReference>
<evidence type="ECO:0000256" key="5">
    <source>
        <dbReference type="ARBA" id="ARBA00022692"/>
    </source>
</evidence>
<comment type="catalytic activity">
    <reaction evidence="36">
        <text>1-hexadecanoyl-2-(9Z-octadecenoyl)-sn-glycero-3-phosphocholine + H2O = 1-hexadecanoyl-sn-glycero-3-phosphocholine + (9Z)-octadecenoate + H(+)</text>
        <dbReference type="Rhea" id="RHEA:38779"/>
        <dbReference type="ChEBI" id="CHEBI:15377"/>
        <dbReference type="ChEBI" id="CHEBI:15378"/>
        <dbReference type="ChEBI" id="CHEBI:30823"/>
        <dbReference type="ChEBI" id="CHEBI:72998"/>
        <dbReference type="ChEBI" id="CHEBI:73001"/>
    </reaction>
    <physiologicalReaction direction="left-to-right" evidence="36">
        <dbReference type="Rhea" id="RHEA:38780"/>
    </physiologicalReaction>
</comment>
<evidence type="ECO:0000256" key="37">
    <source>
        <dbReference type="ARBA" id="ARBA00048869"/>
    </source>
</evidence>
<keyword evidence="5" id="KW-0812">Transmembrane</keyword>
<evidence type="ECO:0000256" key="9">
    <source>
        <dbReference type="ARBA" id="ARBA00022989"/>
    </source>
</evidence>
<comment type="catalytic activity">
    <reaction evidence="25">
        <text>2,3-di-(9Z)-octadecenoyl-sn-glycerol + H2O = 3-(9Z-octadecenoyl)-sn-glycerol + (9Z)-octadecenoate + H(+)</text>
        <dbReference type="Rhea" id="RHEA:42604"/>
        <dbReference type="ChEBI" id="CHEBI:15377"/>
        <dbReference type="ChEBI" id="CHEBI:15378"/>
        <dbReference type="ChEBI" id="CHEBI:30823"/>
        <dbReference type="ChEBI" id="CHEBI:75824"/>
        <dbReference type="ChEBI" id="CHEBI:75938"/>
    </reaction>
    <physiologicalReaction direction="left-to-right" evidence="25">
        <dbReference type="Rhea" id="RHEA:42605"/>
    </physiologicalReaction>
</comment>
<evidence type="ECO:0000256" key="27">
    <source>
        <dbReference type="ARBA" id="ARBA00048049"/>
    </source>
</evidence>
<proteinExistence type="inferred from homology"/>
<evidence type="ECO:0000256" key="16">
    <source>
        <dbReference type="ARBA" id="ARBA00029723"/>
    </source>
</evidence>
<comment type="catalytic activity">
    <reaction evidence="22">
        <text>1,3-dihexadecanoyl-2-(9Z-octadecenoyl)glycerol + H2O = 1-hexadecanoyl-2-(9Z-octadecenoyl)-glycerol + hexadecanoate + H(+)</text>
        <dbReference type="Rhea" id="RHEA:40979"/>
        <dbReference type="ChEBI" id="CHEBI:7896"/>
        <dbReference type="ChEBI" id="CHEBI:15377"/>
        <dbReference type="ChEBI" id="CHEBI:15378"/>
        <dbReference type="ChEBI" id="CHEBI:75585"/>
        <dbReference type="ChEBI" id="CHEBI:75688"/>
    </reaction>
    <physiologicalReaction direction="left-to-right" evidence="22">
        <dbReference type="Rhea" id="RHEA:40980"/>
    </physiologicalReaction>
</comment>
<feature type="signal peptide" evidence="43">
    <location>
        <begin position="1"/>
        <end position="18"/>
    </location>
</feature>
<comment type="catalytic activity">
    <reaction evidence="42">
        <text>2-(9Z-octadecenoyl)-glycerol + H2O = glycerol + (9Z)-octadecenoate + H(+)</text>
        <dbReference type="Rhea" id="RHEA:38491"/>
        <dbReference type="ChEBI" id="CHEBI:15377"/>
        <dbReference type="ChEBI" id="CHEBI:15378"/>
        <dbReference type="ChEBI" id="CHEBI:17754"/>
        <dbReference type="ChEBI" id="CHEBI:30823"/>
        <dbReference type="ChEBI" id="CHEBI:73990"/>
    </reaction>
    <physiologicalReaction direction="left-to-right" evidence="42">
        <dbReference type="Rhea" id="RHEA:38492"/>
    </physiologicalReaction>
</comment>
<sequence length="388" mass="43693">MKFAVFLFLCSFVGLSLAESDFPSNYHRQDEWLHFLDIVNSMTPKFDDDIHDVAEDENPLLCRINYVSEFPFTCPPMESTEIPTSVHKLTPADISVIGALGDSLTAAFGMESCTLVNLVREYRGLSWSVGGDEDINTVLTVANLIKFYNPDLKGYSRGTGGPNSPAARFNVAVSGARAEHMPEQARELVERILADPEVDNENDWKVVTLFIGGNDLCQYCFNENKYSTEQYVEYIRQALDIMHENLPRTFVNVLGILLIPELGYYSTPKCDVIHIGACGCAMFLQGDLNEHIWDLTRAYQRQTEALIMSGRYDTRDDFTVVYQPFLEETHMPFLDNGEVDGSYFAPDCFHLVPVATLWEPKISGITCCNQLDKRPNHGTQKEALIVPP</sequence>
<dbReference type="GO" id="GO:0004623">
    <property type="term" value="F:phospholipase A2 activity"/>
    <property type="evidence" value="ECO:0007669"/>
    <property type="project" value="UniProtKB-EC"/>
</dbReference>
<evidence type="ECO:0000256" key="25">
    <source>
        <dbReference type="ARBA" id="ARBA00048011"/>
    </source>
</evidence>
<evidence type="ECO:0000256" key="30">
    <source>
        <dbReference type="ARBA" id="ARBA00048362"/>
    </source>
</evidence>
<dbReference type="GO" id="GO:0050253">
    <property type="term" value="F:retinyl-palmitate esterase activity"/>
    <property type="evidence" value="ECO:0007669"/>
    <property type="project" value="TreeGrafter"/>
</dbReference>
<comment type="catalytic activity">
    <reaction evidence="37">
        <text>1,3-dihexadecanoyl-2-(9Z-octadecenoyl)glycerol + H2O = 1,3-dihexadecanoylglycerol + (9Z)-octadecenoate + H(+)</text>
        <dbReference type="Rhea" id="RHEA:40983"/>
        <dbReference type="ChEBI" id="CHEBI:15377"/>
        <dbReference type="ChEBI" id="CHEBI:15378"/>
        <dbReference type="ChEBI" id="CHEBI:30823"/>
        <dbReference type="ChEBI" id="CHEBI:75688"/>
        <dbReference type="ChEBI" id="CHEBI:77619"/>
    </reaction>
    <physiologicalReaction direction="left-to-right" evidence="37">
        <dbReference type="Rhea" id="RHEA:40984"/>
    </physiologicalReaction>
</comment>
<evidence type="ECO:0000256" key="24">
    <source>
        <dbReference type="ARBA" id="ARBA00047459"/>
    </source>
</evidence>
<evidence type="ECO:0000256" key="38">
    <source>
        <dbReference type="ARBA" id="ARBA00048872"/>
    </source>
</evidence>
<dbReference type="InterPro" id="IPR001087">
    <property type="entry name" value="GDSL"/>
</dbReference>
<dbReference type="FunFam" id="3.40.50.1110:FF:000005">
    <property type="entry name" value="Phospholipase B1"/>
    <property type="match status" value="1"/>
</dbReference>
<comment type="catalytic activity">
    <reaction evidence="21">
        <text>1-hexadecanoyl-2-(9Z)-octadecenoyl-3-octadecanoyl-sn-glycerol + H2O = 2-(9Z-octadecenoyl)-3-octadecanoyl-sn-glycerol + hexadecanoate + H(+)</text>
        <dbReference type="Rhea" id="RHEA:41107"/>
        <dbReference type="ChEBI" id="CHEBI:7896"/>
        <dbReference type="ChEBI" id="CHEBI:15377"/>
        <dbReference type="ChEBI" id="CHEBI:15378"/>
        <dbReference type="ChEBI" id="CHEBI:75558"/>
        <dbReference type="ChEBI" id="CHEBI:77623"/>
    </reaction>
    <physiologicalReaction direction="left-to-right" evidence="21">
        <dbReference type="Rhea" id="RHEA:41108"/>
    </physiologicalReaction>
</comment>
<evidence type="ECO:0000256" key="29">
    <source>
        <dbReference type="ARBA" id="ARBA00048227"/>
    </source>
</evidence>
<comment type="catalytic activity">
    <reaction evidence="28">
        <text>1,2-di-(9Z-octadecenoyl)-sn-glycero-3-phosphocholine + H2O = 1-(9Z-octadecenoyl)-sn-glycero-3-phosphocholine + (9Z)-octadecenoate + H(+)</text>
        <dbReference type="Rhea" id="RHEA:40923"/>
        <dbReference type="ChEBI" id="CHEBI:15377"/>
        <dbReference type="ChEBI" id="CHEBI:15378"/>
        <dbReference type="ChEBI" id="CHEBI:28610"/>
        <dbReference type="ChEBI" id="CHEBI:30823"/>
        <dbReference type="ChEBI" id="CHEBI:74669"/>
    </reaction>
    <physiologicalReaction direction="left-to-right" evidence="28">
        <dbReference type="Rhea" id="RHEA:40924"/>
    </physiologicalReaction>
</comment>
<keyword evidence="6 43" id="KW-0732">Signal</keyword>
<evidence type="ECO:0000256" key="36">
    <source>
        <dbReference type="ARBA" id="ARBA00048699"/>
    </source>
</evidence>
<dbReference type="STRING" id="307972.A0A2G8L7C4"/>
<dbReference type="InterPro" id="IPR038885">
    <property type="entry name" value="PLB1"/>
</dbReference>
<evidence type="ECO:0000256" key="4">
    <source>
        <dbReference type="ARBA" id="ARBA00022475"/>
    </source>
</evidence>
<comment type="similarity">
    <text evidence="2">Belongs to the 'GDSL' lipolytic enzyme family. Phospholipase B1 subfamily.</text>
</comment>
<evidence type="ECO:0000256" key="12">
    <source>
        <dbReference type="ARBA" id="ARBA00023180"/>
    </source>
</evidence>
<evidence type="ECO:0000256" key="31">
    <source>
        <dbReference type="ARBA" id="ARBA00048374"/>
    </source>
</evidence>
<keyword evidence="45" id="KW-1185">Reference proteome</keyword>
<evidence type="ECO:0000256" key="22">
    <source>
        <dbReference type="ARBA" id="ARBA00047363"/>
    </source>
</evidence>
<comment type="catalytic activity">
    <reaction evidence="39">
        <text>1-hexadecanoyl-2-(9Z)-octadecenoyl-3-octadecanoyl-sn-glycerol + H2O = 1-hexadecanoyl-3-octadecanoyl-sn-glycerol + (9Z)-octadecenoate + H(+)</text>
        <dbReference type="Rhea" id="RHEA:41103"/>
        <dbReference type="ChEBI" id="CHEBI:15377"/>
        <dbReference type="ChEBI" id="CHEBI:15378"/>
        <dbReference type="ChEBI" id="CHEBI:30823"/>
        <dbReference type="ChEBI" id="CHEBI:77623"/>
        <dbReference type="ChEBI" id="CHEBI:77624"/>
    </reaction>
    <physiologicalReaction direction="left-to-right" evidence="39">
        <dbReference type="Rhea" id="RHEA:41104"/>
    </physiologicalReaction>
</comment>
<evidence type="ECO:0000256" key="23">
    <source>
        <dbReference type="ARBA" id="ARBA00047438"/>
    </source>
</evidence>
<evidence type="ECO:0000256" key="14">
    <source>
        <dbReference type="ARBA" id="ARBA00023408"/>
    </source>
</evidence>
<evidence type="ECO:0000256" key="3">
    <source>
        <dbReference type="ARBA" id="ARBA00015133"/>
    </source>
</evidence>
<evidence type="ECO:0000256" key="13">
    <source>
        <dbReference type="ARBA" id="ARBA00023369"/>
    </source>
</evidence>
<dbReference type="SUPFAM" id="SSF52266">
    <property type="entry name" value="SGNH hydrolase"/>
    <property type="match status" value="1"/>
</dbReference>
<evidence type="ECO:0000256" key="32">
    <source>
        <dbReference type="ARBA" id="ARBA00048386"/>
    </source>
</evidence>
<keyword evidence="9" id="KW-1133">Transmembrane helix</keyword>
<dbReference type="Pfam" id="PF00657">
    <property type="entry name" value="Lipase_GDSL"/>
    <property type="match status" value="1"/>
</dbReference>
<dbReference type="GO" id="GO:0004622">
    <property type="term" value="F:phosphatidylcholine lysophospholipase activity"/>
    <property type="evidence" value="ECO:0007669"/>
    <property type="project" value="UniProtKB-EC"/>
</dbReference>
<comment type="subcellular location">
    <subcellularLocation>
        <location evidence="1">Apical cell membrane</location>
        <topology evidence="1">Single-pass type I membrane protein</topology>
    </subcellularLocation>
</comment>
<comment type="catalytic activity">
    <reaction evidence="41">
        <text>1,3-di-(9Z-octadecenoyl)-glycerol + H2O = 1-(9Z-octadecenoyl)-glycerol + (9Z)-octadecenoate + H(+)</text>
        <dbReference type="Rhea" id="RHEA:39939"/>
        <dbReference type="ChEBI" id="CHEBI:15377"/>
        <dbReference type="ChEBI" id="CHEBI:15378"/>
        <dbReference type="ChEBI" id="CHEBI:30823"/>
        <dbReference type="ChEBI" id="CHEBI:75342"/>
        <dbReference type="ChEBI" id="CHEBI:75735"/>
    </reaction>
    <physiologicalReaction direction="left-to-right" evidence="41">
        <dbReference type="Rhea" id="RHEA:39940"/>
    </physiologicalReaction>
</comment>